<keyword evidence="1" id="KW-0479">Metal-binding</keyword>
<feature type="compositionally biased region" description="Polar residues" evidence="5">
    <location>
        <begin position="30"/>
        <end position="45"/>
    </location>
</feature>
<feature type="compositionally biased region" description="Basic and acidic residues" evidence="5">
    <location>
        <begin position="17"/>
        <end position="29"/>
    </location>
</feature>
<keyword evidence="3" id="KW-0862">Zinc</keyword>
<dbReference type="AlphaFoldDB" id="A0A7S2KNI4"/>
<gene>
    <name evidence="7" type="ORF">SMAR0320_LOCUS3441</name>
</gene>
<dbReference type="SUPFAM" id="SSF144232">
    <property type="entry name" value="HIT/MYND zinc finger-like"/>
    <property type="match status" value="1"/>
</dbReference>
<feature type="compositionally biased region" description="Basic residues" evidence="5">
    <location>
        <begin position="1"/>
        <end position="14"/>
    </location>
</feature>
<evidence type="ECO:0000256" key="5">
    <source>
        <dbReference type="SAM" id="MobiDB-lite"/>
    </source>
</evidence>
<dbReference type="GO" id="GO:0008270">
    <property type="term" value="F:zinc ion binding"/>
    <property type="evidence" value="ECO:0007669"/>
    <property type="project" value="UniProtKB-KW"/>
</dbReference>
<evidence type="ECO:0000256" key="4">
    <source>
        <dbReference type="PROSITE-ProRule" id="PRU00134"/>
    </source>
</evidence>
<protein>
    <recommendedName>
        <fullName evidence="6">MYND-type domain-containing protein</fullName>
    </recommendedName>
</protein>
<dbReference type="Gene3D" id="6.10.140.2220">
    <property type="match status" value="1"/>
</dbReference>
<evidence type="ECO:0000259" key="6">
    <source>
        <dbReference type="PROSITE" id="PS50865"/>
    </source>
</evidence>
<accession>A0A7S2KNI4</accession>
<dbReference type="EMBL" id="HBGZ01005012">
    <property type="protein sequence ID" value="CAD9580792.1"/>
    <property type="molecule type" value="Transcribed_RNA"/>
</dbReference>
<evidence type="ECO:0000256" key="1">
    <source>
        <dbReference type="ARBA" id="ARBA00022723"/>
    </source>
</evidence>
<dbReference type="PROSITE" id="PS01360">
    <property type="entry name" value="ZF_MYND_1"/>
    <property type="match status" value="1"/>
</dbReference>
<feature type="domain" description="MYND-type" evidence="6">
    <location>
        <begin position="212"/>
        <end position="257"/>
    </location>
</feature>
<keyword evidence="2 4" id="KW-0863">Zinc-finger</keyword>
<sequence>MGRKRNQGKARKAAKAMAREAAEEVRQRNNNDQMTNGRQESLAAQTQQLHVGNASRCRHGFDPLFEKDICFLYVKAFRGVYNYKNRQDGGAKILDCLVAAKNATKDRYADVWNDSAKMEIVISILLSMGTQRILEGNYDSARNFALFARYLEQCTAVGLKQTQALVNWPKIEQVSNPLEMHTLVKFFRRRIPCKCLDKKYKEVKDTAKLGFCYNTECTIPNGQVERGKTFYCSRCRSETYCSRDCQKADWINHKQYCDTYVAEIAKFEAKKQQQQPQS</sequence>
<evidence type="ECO:0000313" key="7">
    <source>
        <dbReference type="EMBL" id="CAD9580792.1"/>
    </source>
</evidence>
<proteinExistence type="predicted"/>
<organism evidence="7">
    <name type="scientific">Skeletonema marinoi</name>
    <dbReference type="NCBI Taxonomy" id="267567"/>
    <lineage>
        <taxon>Eukaryota</taxon>
        <taxon>Sar</taxon>
        <taxon>Stramenopiles</taxon>
        <taxon>Ochrophyta</taxon>
        <taxon>Bacillariophyta</taxon>
        <taxon>Coscinodiscophyceae</taxon>
        <taxon>Thalassiosirophycidae</taxon>
        <taxon>Thalassiosirales</taxon>
        <taxon>Skeletonemataceae</taxon>
        <taxon>Skeletonema</taxon>
        <taxon>Skeletonema marinoi-dohrnii complex</taxon>
    </lineage>
</organism>
<evidence type="ECO:0000256" key="2">
    <source>
        <dbReference type="ARBA" id="ARBA00022771"/>
    </source>
</evidence>
<dbReference type="InterPro" id="IPR002893">
    <property type="entry name" value="Znf_MYND"/>
</dbReference>
<name>A0A7S2KNI4_9STRA</name>
<dbReference type="Pfam" id="PF01753">
    <property type="entry name" value="zf-MYND"/>
    <property type="match status" value="1"/>
</dbReference>
<evidence type="ECO:0000256" key="3">
    <source>
        <dbReference type="ARBA" id="ARBA00022833"/>
    </source>
</evidence>
<dbReference type="PROSITE" id="PS50865">
    <property type="entry name" value="ZF_MYND_2"/>
    <property type="match status" value="1"/>
</dbReference>
<reference evidence="7" key="1">
    <citation type="submission" date="2021-01" db="EMBL/GenBank/DDBJ databases">
        <authorList>
            <person name="Corre E."/>
            <person name="Pelletier E."/>
            <person name="Niang G."/>
            <person name="Scheremetjew M."/>
            <person name="Finn R."/>
            <person name="Kale V."/>
            <person name="Holt S."/>
            <person name="Cochrane G."/>
            <person name="Meng A."/>
            <person name="Brown T."/>
            <person name="Cohen L."/>
        </authorList>
    </citation>
    <scope>NUCLEOTIDE SEQUENCE</scope>
    <source>
        <strain evidence="7">SM1012Den-03</strain>
    </source>
</reference>
<feature type="region of interest" description="Disordered" evidence="5">
    <location>
        <begin position="1"/>
        <end position="45"/>
    </location>
</feature>